<dbReference type="OrthoDB" id="638336at2759"/>
<dbReference type="PRINTS" id="PR00364">
    <property type="entry name" value="DISEASERSIST"/>
</dbReference>
<dbReference type="Pfam" id="PF00931">
    <property type="entry name" value="NB-ARC"/>
    <property type="match status" value="1"/>
</dbReference>
<dbReference type="InterPro" id="IPR055414">
    <property type="entry name" value="LRR_R13L4/SHOC2-like"/>
</dbReference>
<dbReference type="OMA" id="IMIRNIY"/>
<evidence type="ECO:0000313" key="11">
    <source>
        <dbReference type="EMBL" id="KQJ86050.1"/>
    </source>
</evidence>
<dbReference type="eggNOG" id="KOG4658">
    <property type="taxonomic scope" value="Eukaryota"/>
</dbReference>
<reference evidence="11 12" key="1">
    <citation type="journal article" date="2010" name="Nature">
        <title>Genome sequencing and analysis of the model grass Brachypodium distachyon.</title>
        <authorList>
            <consortium name="International Brachypodium Initiative"/>
        </authorList>
    </citation>
    <scope>NUCLEOTIDE SEQUENCE [LARGE SCALE GENOMIC DNA]</scope>
    <source>
        <strain evidence="11 12">Bd21</strain>
    </source>
</reference>
<evidence type="ECO:0000256" key="4">
    <source>
        <dbReference type="ARBA" id="ARBA00022741"/>
    </source>
</evidence>
<reference evidence="12" key="3">
    <citation type="submission" date="2018-08" db="UniProtKB">
        <authorList>
            <consortium name="EnsemblPlants"/>
        </authorList>
    </citation>
    <scope>IDENTIFICATION</scope>
    <source>
        <strain evidence="12">cv. Bd21</strain>
    </source>
</reference>
<evidence type="ECO:0000259" key="10">
    <source>
        <dbReference type="Pfam" id="PF23598"/>
    </source>
</evidence>
<name>I1IGX8_BRADI</name>
<dbReference type="InterPro" id="IPR027417">
    <property type="entry name" value="P-loop_NTPase"/>
</dbReference>
<dbReference type="EMBL" id="CM000883">
    <property type="protein sequence ID" value="KQJ86050.1"/>
    <property type="molecule type" value="Genomic_DNA"/>
</dbReference>
<dbReference type="AlphaFoldDB" id="I1IGX8"/>
<protein>
    <recommendedName>
        <fullName evidence="14">AAA+ ATPase domain-containing protein</fullName>
    </recommendedName>
</protein>
<dbReference type="FunCoup" id="I1IGX8">
    <property type="interactions" value="8"/>
</dbReference>
<dbReference type="KEGG" id="bdi:100842395"/>
<dbReference type="EnsemblPlants" id="KQJ86050">
    <property type="protein sequence ID" value="KQJ86050"/>
    <property type="gene ID" value="BRADI_4g03005v3"/>
</dbReference>
<evidence type="ECO:0000256" key="2">
    <source>
        <dbReference type="ARBA" id="ARBA00022614"/>
    </source>
</evidence>
<keyword evidence="4" id="KW-0547">Nucleotide-binding</keyword>
<dbReference type="Pfam" id="PF23598">
    <property type="entry name" value="LRR_14"/>
    <property type="match status" value="1"/>
</dbReference>
<dbReference type="InterPro" id="IPR036388">
    <property type="entry name" value="WH-like_DNA-bd_sf"/>
</dbReference>
<organism evidence="12">
    <name type="scientific">Brachypodium distachyon</name>
    <name type="common">Purple false brome</name>
    <name type="synonym">Trachynia distachya</name>
    <dbReference type="NCBI Taxonomy" id="15368"/>
    <lineage>
        <taxon>Eukaryota</taxon>
        <taxon>Viridiplantae</taxon>
        <taxon>Streptophyta</taxon>
        <taxon>Embryophyta</taxon>
        <taxon>Tracheophyta</taxon>
        <taxon>Spermatophyta</taxon>
        <taxon>Magnoliopsida</taxon>
        <taxon>Liliopsida</taxon>
        <taxon>Poales</taxon>
        <taxon>Poaceae</taxon>
        <taxon>BOP clade</taxon>
        <taxon>Pooideae</taxon>
        <taxon>Stipodae</taxon>
        <taxon>Brachypodieae</taxon>
        <taxon>Brachypodium</taxon>
    </lineage>
</organism>
<evidence type="ECO:0000313" key="13">
    <source>
        <dbReference type="Proteomes" id="UP000008810"/>
    </source>
</evidence>
<feature type="domain" description="Disease resistance protein winged helix" evidence="9">
    <location>
        <begin position="433"/>
        <end position="505"/>
    </location>
</feature>
<dbReference type="InterPro" id="IPR041118">
    <property type="entry name" value="Rx_N"/>
</dbReference>
<keyword evidence="3" id="KW-0677">Repeat</keyword>
<dbReference type="InterPro" id="IPR044974">
    <property type="entry name" value="Disease_R_plants"/>
</dbReference>
<feature type="domain" description="Disease resistance N-terminal" evidence="8">
    <location>
        <begin position="12"/>
        <end position="100"/>
    </location>
</feature>
<dbReference type="GeneID" id="100842395"/>
<keyword evidence="5" id="KW-0611">Plant defense</keyword>
<accession>I1IGX8</accession>
<dbReference type="InterPro" id="IPR038005">
    <property type="entry name" value="RX-like_CC"/>
</dbReference>
<evidence type="ECO:0000256" key="6">
    <source>
        <dbReference type="ARBA" id="ARBA00023054"/>
    </source>
</evidence>
<dbReference type="SUPFAM" id="SSF52540">
    <property type="entry name" value="P-loop containing nucleoside triphosphate hydrolases"/>
    <property type="match status" value="1"/>
</dbReference>
<dbReference type="Proteomes" id="UP000008810">
    <property type="component" value="Chromosome 4"/>
</dbReference>
<feature type="domain" description="NB-ARC" evidence="7">
    <location>
        <begin position="189"/>
        <end position="344"/>
    </location>
</feature>
<evidence type="ECO:0000313" key="12">
    <source>
        <dbReference type="EnsemblPlants" id="KQJ86050"/>
    </source>
</evidence>
<reference evidence="11" key="2">
    <citation type="submission" date="2017-06" db="EMBL/GenBank/DDBJ databases">
        <title>WGS assembly of Brachypodium distachyon.</title>
        <authorList>
            <consortium name="The International Brachypodium Initiative"/>
            <person name="Lucas S."/>
            <person name="Harmon-Smith M."/>
            <person name="Lail K."/>
            <person name="Tice H."/>
            <person name="Grimwood J."/>
            <person name="Bruce D."/>
            <person name="Barry K."/>
            <person name="Shu S."/>
            <person name="Lindquist E."/>
            <person name="Wang M."/>
            <person name="Pitluck S."/>
            <person name="Vogel J.P."/>
            <person name="Garvin D.F."/>
            <person name="Mockler T.C."/>
            <person name="Schmutz J."/>
            <person name="Rokhsar D."/>
            <person name="Bevan M.W."/>
        </authorList>
    </citation>
    <scope>NUCLEOTIDE SEQUENCE</scope>
    <source>
        <strain evidence="11">Bd21</strain>
    </source>
</reference>
<sequence length="938" mass="105295">MEATLVSAATGVLKSVLGKLASLLGEEYKRFKGVRGEIESLTHELAAMDTFLLKMSEEEDPDPQDKAWMNEVRELSYDMEDSINDFMKHADDHQDTNGFMEKIKSSLGKMKARYRVGKEIQDFNKQITKMGKRNARYKTREAFSRTISATVDPRALAIFEHASKLVGIDGPKAEMIKLLAQEDGSAATKEQLKLVSIVGSGGMGKTTLANQVYQELKGQFECRAFLSVSRNPNMMNILRTILSEVSGQGYADTEAGSIQELLGKISDFLADKRYFIAIDDIWGVETWNVIKCAFPLNSCGSRIITTTRINVVAESCRSSFNGDIYHIRCLNMVHSRQLFNTRLFDSGEDCPYYLQDVCEQILEKCNGLPLAIIAISGLLANTERTEHLWNLVKDSIGRALERNTSVEGMMKILSLSYFDLPPHLKTCLLYLSIFPEDSIIKKKVLIRRWIVEGFVQKQGRYTVDEIGERCFNELLNRSLIQPVKKDGFGWAKEACRVHDTILDFIISKSIEEKFVTLVGIPNLPAVGTHGKVRRLSIQVSKQGNPFISTGLELSHVRSLNVFGDSVEIPSLDKFRHLRVLNFGGCSQLEDRHLVNIGRLFQLRYLKLKRTGISELPEEIGNVKCLELLDIRETKVRELPTAIVSLRNLSYLLVGMDVKFPGGIAKMQALEVLKRVSVLKHPFDPRDLGQLKNLRKLYLYFEPYDDDGVTTIVEECHKDVASSLRNLGNQSLRSLTIWDRSSFLQHEGPLCPVPLTLQKLKIHGFSFSTLPHVPKWMGSLANLQKLLLDVDDGVRQEDLCILGALPSLLILILIVWLPDQRTRSNKVNLIVSAELGFPCLRQFSYRIALGLAPGPVFVAGSMPKLEELEICYKVEEELPVTASGAFDTIGIENLRCLITLKCGVISSSDKVAEDAKAAMERAASTHPNHPTPLFEHRMI</sequence>
<keyword evidence="13" id="KW-1185">Reference proteome</keyword>
<keyword evidence="6" id="KW-0175">Coiled coil</keyword>
<dbReference type="Gene3D" id="1.10.8.430">
    <property type="entry name" value="Helical domain of apoptotic protease-activating factors"/>
    <property type="match status" value="1"/>
</dbReference>
<dbReference type="GO" id="GO:0002758">
    <property type="term" value="P:innate immune response-activating signaling pathway"/>
    <property type="evidence" value="ECO:0007669"/>
    <property type="project" value="UniProtKB-ARBA"/>
</dbReference>
<proteinExistence type="inferred from homology"/>
<evidence type="ECO:0000259" key="9">
    <source>
        <dbReference type="Pfam" id="PF23559"/>
    </source>
</evidence>
<dbReference type="Gene3D" id="3.80.10.10">
    <property type="entry name" value="Ribonuclease Inhibitor"/>
    <property type="match status" value="1"/>
</dbReference>
<keyword evidence="2" id="KW-0433">Leucine-rich repeat</keyword>
<dbReference type="InterPro" id="IPR002182">
    <property type="entry name" value="NB-ARC"/>
</dbReference>
<evidence type="ECO:0000259" key="7">
    <source>
        <dbReference type="Pfam" id="PF00931"/>
    </source>
</evidence>
<dbReference type="CDD" id="cd14798">
    <property type="entry name" value="RX-CC_like"/>
    <property type="match status" value="1"/>
</dbReference>
<comment type="similarity">
    <text evidence="1">Belongs to the disease resistance NB-LRR family.</text>
</comment>
<dbReference type="HOGENOM" id="CLU_000837_25_4_1"/>
<dbReference type="Pfam" id="PF23559">
    <property type="entry name" value="WHD_DRP"/>
    <property type="match status" value="1"/>
</dbReference>
<dbReference type="Gene3D" id="3.40.50.300">
    <property type="entry name" value="P-loop containing nucleotide triphosphate hydrolases"/>
    <property type="match status" value="1"/>
</dbReference>
<dbReference type="PANTHER" id="PTHR23155:SF1107">
    <property type="entry name" value="OS08G0373000 PROTEIN"/>
    <property type="match status" value="1"/>
</dbReference>
<dbReference type="GO" id="GO:0042742">
    <property type="term" value="P:defense response to bacterium"/>
    <property type="evidence" value="ECO:0007669"/>
    <property type="project" value="UniProtKB-ARBA"/>
</dbReference>
<feature type="domain" description="Disease resistance R13L4/SHOC-2-like LRR" evidence="10">
    <location>
        <begin position="555"/>
        <end position="930"/>
    </location>
</feature>
<dbReference type="FunFam" id="1.10.10.10:FF:000322">
    <property type="entry name" value="Probable disease resistance protein At1g63360"/>
    <property type="match status" value="1"/>
</dbReference>
<dbReference type="GO" id="GO:0043531">
    <property type="term" value="F:ADP binding"/>
    <property type="evidence" value="ECO:0007669"/>
    <property type="project" value="InterPro"/>
</dbReference>
<dbReference type="Gramene" id="KQJ86050">
    <property type="protein sequence ID" value="KQJ86050"/>
    <property type="gene ID" value="BRADI_4g03005v3"/>
</dbReference>
<gene>
    <name evidence="12" type="primary">LOC100842395</name>
    <name evidence="11" type="ORF">BRADI_4g03005v3</name>
</gene>
<evidence type="ECO:0000259" key="8">
    <source>
        <dbReference type="Pfam" id="PF18052"/>
    </source>
</evidence>
<dbReference type="InterPro" id="IPR058922">
    <property type="entry name" value="WHD_DRP"/>
</dbReference>
<dbReference type="PANTHER" id="PTHR23155">
    <property type="entry name" value="DISEASE RESISTANCE PROTEIN RP"/>
    <property type="match status" value="1"/>
</dbReference>
<evidence type="ECO:0000256" key="3">
    <source>
        <dbReference type="ARBA" id="ARBA00022737"/>
    </source>
</evidence>
<evidence type="ECO:0000256" key="1">
    <source>
        <dbReference type="ARBA" id="ARBA00008894"/>
    </source>
</evidence>
<dbReference type="SUPFAM" id="SSF52047">
    <property type="entry name" value="RNI-like"/>
    <property type="match status" value="1"/>
</dbReference>
<dbReference type="GO" id="GO:0009626">
    <property type="term" value="P:plant-type hypersensitive response"/>
    <property type="evidence" value="ECO:0007669"/>
    <property type="project" value="UniProtKB-ARBA"/>
</dbReference>
<dbReference type="Pfam" id="PF18052">
    <property type="entry name" value="Rx_N"/>
    <property type="match status" value="1"/>
</dbReference>
<dbReference type="InterPro" id="IPR042197">
    <property type="entry name" value="Apaf_helical"/>
</dbReference>
<dbReference type="Gene3D" id="1.20.5.4130">
    <property type="match status" value="1"/>
</dbReference>
<dbReference type="Gene3D" id="1.10.10.10">
    <property type="entry name" value="Winged helix-like DNA-binding domain superfamily/Winged helix DNA-binding domain"/>
    <property type="match status" value="1"/>
</dbReference>
<dbReference type="InterPro" id="IPR032675">
    <property type="entry name" value="LRR_dom_sf"/>
</dbReference>
<dbReference type="RefSeq" id="XP_003579210.1">
    <property type="nucleotide sequence ID" value="XM_003579162.3"/>
</dbReference>
<evidence type="ECO:0008006" key="14">
    <source>
        <dbReference type="Google" id="ProtNLM"/>
    </source>
</evidence>
<evidence type="ECO:0000256" key="5">
    <source>
        <dbReference type="ARBA" id="ARBA00022821"/>
    </source>
</evidence>
<dbReference type="GO" id="GO:0098542">
    <property type="term" value="P:defense response to other organism"/>
    <property type="evidence" value="ECO:0000318"/>
    <property type="project" value="GO_Central"/>
</dbReference>